<proteinExistence type="predicted"/>
<comment type="caution">
    <text evidence="2">The sequence shown here is derived from an EMBL/GenBank/DDBJ whole genome shotgun (WGS) entry which is preliminary data.</text>
</comment>
<dbReference type="RefSeq" id="WP_264727980.1">
    <property type="nucleotide sequence ID" value="NZ_JAPDMX010000030.1"/>
</dbReference>
<dbReference type="EMBL" id="JAPDMX010000030">
    <property type="protein sequence ID" value="MCW3173742.1"/>
    <property type="molecule type" value="Genomic_DNA"/>
</dbReference>
<evidence type="ECO:0000313" key="2">
    <source>
        <dbReference type="EMBL" id="MCW3173742.1"/>
    </source>
</evidence>
<gene>
    <name evidence="2" type="ORF">OHT75_14775</name>
</gene>
<sequence>MKSETRFYFLNQFGNNKGGIIAEKAAQHFDVSPRTIRHWWRVGCPSWVNKFAEMAAKSIPDNTDWQGFSFNGNKLVTPFKRLELAPSELLMLFYDRQFHAIANRDNKQLNKQISALRNNEEAEAINEEIDVIIKTLGKLKNSPILAEKRSFTKAVAKNR</sequence>
<evidence type="ECO:0000313" key="3">
    <source>
        <dbReference type="Proteomes" id="UP001163714"/>
    </source>
</evidence>
<evidence type="ECO:0000256" key="1">
    <source>
        <dbReference type="SAM" id="Coils"/>
    </source>
</evidence>
<keyword evidence="3" id="KW-1185">Reference proteome</keyword>
<reference evidence="2" key="1">
    <citation type="submission" date="2022-10" db="EMBL/GenBank/DDBJ databases">
        <title>Shewanella flava sp. nov, isolated from the estuary of the Fenhe River into the Yellow River.</title>
        <authorList>
            <person name="Li Y."/>
        </authorList>
    </citation>
    <scope>NUCLEOTIDE SEQUENCE</scope>
    <source>
        <strain evidence="2">FYR11-62</strain>
    </source>
</reference>
<name>A0ABT3ICH3_9GAMM</name>
<protein>
    <submittedName>
        <fullName evidence="2">Phage protein</fullName>
    </submittedName>
</protein>
<organism evidence="2 3">
    <name type="scientific">Shewanella subflava</name>
    <dbReference type="NCBI Taxonomy" id="2986476"/>
    <lineage>
        <taxon>Bacteria</taxon>
        <taxon>Pseudomonadati</taxon>
        <taxon>Pseudomonadota</taxon>
        <taxon>Gammaproteobacteria</taxon>
        <taxon>Alteromonadales</taxon>
        <taxon>Shewanellaceae</taxon>
        <taxon>Shewanella</taxon>
    </lineage>
</organism>
<accession>A0ABT3ICH3</accession>
<feature type="coiled-coil region" evidence="1">
    <location>
        <begin position="99"/>
        <end position="126"/>
    </location>
</feature>
<keyword evidence="1" id="KW-0175">Coiled coil</keyword>
<dbReference type="Proteomes" id="UP001163714">
    <property type="component" value="Unassembled WGS sequence"/>
</dbReference>